<feature type="compositionally biased region" description="Low complexity" evidence="1">
    <location>
        <begin position="56"/>
        <end position="76"/>
    </location>
</feature>
<feature type="compositionally biased region" description="Basic residues" evidence="1">
    <location>
        <begin position="274"/>
        <end position="292"/>
    </location>
</feature>
<keyword evidence="2" id="KW-0378">Hydrolase</keyword>
<proteinExistence type="predicted"/>
<evidence type="ECO:0000256" key="1">
    <source>
        <dbReference type="SAM" id="MobiDB-lite"/>
    </source>
</evidence>
<dbReference type="EC" id="3.5.1.10" evidence="2"/>
<accession>A0A6J4TAM1</accession>
<gene>
    <name evidence="2" type="ORF">AVDCRST_MAG79-67</name>
</gene>
<feature type="compositionally biased region" description="Low complexity" evidence="1">
    <location>
        <begin position="160"/>
        <end position="171"/>
    </location>
</feature>
<dbReference type="AlphaFoldDB" id="A0A6J4TAM1"/>
<dbReference type="EMBL" id="CADCWC010000010">
    <property type="protein sequence ID" value="CAA9518712.1"/>
    <property type="molecule type" value="Genomic_DNA"/>
</dbReference>
<feature type="compositionally biased region" description="Basic residues" evidence="1">
    <location>
        <begin position="9"/>
        <end position="45"/>
    </location>
</feature>
<feature type="non-terminal residue" evidence="2">
    <location>
        <position position="292"/>
    </location>
</feature>
<feature type="compositionally biased region" description="Low complexity" evidence="1">
    <location>
        <begin position="105"/>
        <end position="114"/>
    </location>
</feature>
<dbReference type="GO" id="GO:0008864">
    <property type="term" value="F:formyltetrahydrofolate deformylase activity"/>
    <property type="evidence" value="ECO:0007669"/>
    <property type="project" value="UniProtKB-EC"/>
</dbReference>
<feature type="region of interest" description="Disordered" evidence="1">
    <location>
        <begin position="1"/>
        <end position="292"/>
    </location>
</feature>
<feature type="compositionally biased region" description="Basic residues" evidence="1">
    <location>
        <begin position="139"/>
        <end position="149"/>
    </location>
</feature>
<protein>
    <submittedName>
        <fullName evidence="2">Formyltetrahydrofolate deformylase</fullName>
        <ecNumber evidence="2">3.5.1.10</ecNumber>
    </submittedName>
</protein>
<organism evidence="2">
    <name type="scientific">uncultured Thermoleophilia bacterium</name>
    <dbReference type="NCBI Taxonomy" id="1497501"/>
    <lineage>
        <taxon>Bacteria</taxon>
        <taxon>Bacillati</taxon>
        <taxon>Actinomycetota</taxon>
        <taxon>Thermoleophilia</taxon>
        <taxon>environmental samples</taxon>
    </lineage>
</organism>
<feature type="compositionally biased region" description="Basic and acidic residues" evidence="1">
    <location>
        <begin position="86"/>
        <end position="100"/>
    </location>
</feature>
<feature type="non-terminal residue" evidence="2">
    <location>
        <position position="1"/>
    </location>
</feature>
<sequence>GRGDGSRPPPRRPARRHLRRPPRDRRRRDVLPVHARREHHARRPALQRPGGRALLPASGPASRRARAPAGRAAPGVRGRGGSPVRNDVRPHERRRAEAHRGHGLPRGPLRTGPPVALAPRGAARPGHHPGRIEPPGPGRGRRRLRRAVRRGPGDAGGQARGRAPPTRAAGRQRSRGPGPLHADPVGRLPDAPGGPRHQHPPLVPARLRRGRSVRQGQGARGQAHRRHGALRHGGARRGADHRAGRRTGHPSRERGRPHPPGARHRAPSLGPRGPRARRGPGARRRRDHRRLL</sequence>
<evidence type="ECO:0000313" key="2">
    <source>
        <dbReference type="EMBL" id="CAA9518712.1"/>
    </source>
</evidence>
<name>A0A6J4TAM1_9ACTN</name>
<feature type="compositionally biased region" description="Basic residues" evidence="1">
    <location>
        <begin position="257"/>
        <end position="266"/>
    </location>
</feature>
<feature type="compositionally biased region" description="Basic residues" evidence="1">
    <location>
        <begin position="222"/>
        <end position="235"/>
    </location>
</feature>
<reference evidence="2" key="1">
    <citation type="submission" date="2020-02" db="EMBL/GenBank/DDBJ databases">
        <authorList>
            <person name="Meier V. D."/>
        </authorList>
    </citation>
    <scope>NUCLEOTIDE SEQUENCE</scope>
    <source>
        <strain evidence="2">AVDCRST_MAG79</strain>
    </source>
</reference>